<dbReference type="GO" id="GO:0004014">
    <property type="term" value="F:adenosylmethionine decarboxylase activity"/>
    <property type="evidence" value="ECO:0007669"/>
    <property type="project" value="InterPro"/>
</dbReference>
<evidence type="ECO:0000256" key="8">
    <source>
        <dbReference type="ARBA" id="ARBA00023270"/>
    </source>
</evidence>
<comment type="caution">
    <text evidence="10">The sequence shown here is derived from an EMBL/GenBank/DDBJ whole genome shotgun (WGS) entry which is preliminary data.</text>
</comment>
<keyword evidence="9" id="KW-0670">Pyruvate</keyword>
<evidence type="ECO:0000256" key="6">
    <source>
        <dbReference type="ARBA" id="ARBA00023145"/>
    </source>
</evidence>
<keyword evidence="3" id="KW-0068">Autocatalytic cleavage</keyword>
<evidence type="ECO:0000256" key="2">
    <source>
        <dbReference type="ARBA" id="ARBA00022793"/>
    </source>
</evidence>
<accession>A0A0G0P456</accession>
<dbReference type="AlphaFoldDB" id="A0A0G0P456"/>
<dbReference type="Proteomes" id="UP000034706">
    <property type="component" value="Unassembled WGS sequence"/>
</dbReference>
<dbReference type="GO" id="GO:0008295">
    <property type="term" value="P:spermidine biosynthetic process"/>
    <property type="evidence" value="ECO:0007669"/>
    <property type="project" value="UniProtKB-KW"/>
</dbReference>
<dbReference type="Pfam" id="PF02675">
    <property type="entry name" value="AdoMet_dc"/>
    <property type="match status" value="1"/>
</dbReference>
<evidence type="ECO:0000256" key="1">
    <source>
        <dbReference type="ARBA" id="ARBA00001928"/>
    </source>
</evidence>
<keyword evidence="6" id="KW-0865">Zymogen</keyword>
<keyword evidence="4" id="KW-0745">Spermidine biosynthesis</keyword>
<keyword evidence="2" id="KW-0210">Decarboxylase</keyword>
<keyword evidence="8" id="KW-0704">Schiff base</keyword>
<name>A0A0G0P456_9BACT</name>
<keyword evidence="5" id="KW-0620">Polyamine biosynthesis</keyword>
<comment type="cofactor">
    <cofactor evidence="1">
        <name>pyruvate</name>
        <dbReference type="ChEBI" id="CHEBI:15361"/>
    </cofactor>
</comment>
<evidence type="ECO:0000256" key="7">
    <source>
        <dbReference type="ARBA" id="ARBA00023239"/>
    </source>
</evidence>
<sequence length="124" mass="14633">MKKNYGKELILDLHNCNNKKFNRENLKQYFRELCVLIDMKRCKLVWWDDHGVPVEQQQTAPHLKGTSAVQFIMTSNITIHTLDIMKNVYLNIFSCKDFDALEAKKFSEKFFGGKTVNFKIVDRK</sequence>
<proteinExistence type="predicted"/>
<dbReference type="InterPro" id="IPR003826">
    <property type="entry name" value="AdoMetDC_fam_prok"/>
</dbReference>
<evidence type="ECO:0000256" key="4">
    <source>
        <dbReference type="ARBA" id="ARBA00023066"/>
    </source>
</evidence>
<dbReference type="SUPFAM" id="SSF56276">
    <property type="entry name" value="S-adenosylmethionine decarboxylase"/>
    <property type="match status" value="1"/>
</dbReference>
<keyword evidence="7" id="KW-0456">Lyase</keyword>
<evidence type="ECO:0000256" key="5">
    <source>
        <dbReference type="ARBA" id="ARBA00023115"/>
    </source>
</evidence>
<dbReference type="EMBL" id="LBVT01000002">
    <property type="protein sequence ID" value="KKQ92914.1"/>
    <property type="molecule type" value="Genomic_DNA"/>
</dbReference>
<organism evidence="10 11">
    <name type="scientific">Candidatus Azambacteria bacterium GW2011_GWA2_39_10</name>
    <dbReference type="NCBI Taxonomy" id="1618611"/>
    <lineage>
        <taxon>Bacteria</taxon>
        <taxon>Candidatus Azamiibacteriota</taxon>
    </lineage>
</organism>
<evidence type="ECO:0000313" key="10">
    <source>
        <dbReference type="EMBL" id="KKQ92914.1"/>
    </source>
</evidence>
<evidence type="ECO:0000313" key="11">
    <source>
        <dbReference type="Proteomes" id="UP000034706"/>
    </source>
</evidence>
<evidence type="ECO:0000256" key="9">
    <source>
        <dbReference type="ARBA" id="ARBA00023317"/>
    </source>
</evidence>
<reference evidence="10 11" key="1">
    <citation type="journal article" date="2015" name="Nature">
        <title>rRNA introns, odd ribosomes, and small enigmatic genomes across a large radiation of phyla.</title>
        <authorList>
            <person name="Brown C.T."/>
            <person name="Hug L.A."/>
            <person name="Thomas B.C."/>
            <person name="Sharon I."/>
            <person name="Castelle C.J."/>
            <person name="Singh A."/>
            <person name="Wilkins M.J."/>
            <person name="Williams K.H."/>
            <person name="Banfield J.F."/>
        </authorList>
    </citation>
    <scope>NUCLEOTIDE SEQUENCE [LARGE SCALE GENOMIC DNA]</scope>
</reference>
<dbReference type="Gene3D" id="3.60.90.10">
    <property type="entry name" value="S-adenosylmethionine decarboxylase"/>
    <property type="match status" value="1"/>
</dbReference>
<gene>
    <name evidence="10" type="ORF">UT16_C0002G0004</name>
</gene>
<protein>
    <submittedName>
        <fullName evidence="10">S-adenosylmethionine decarboxylase</fullName>
    </submittedName>
</protein>
<dbReference type="InterPro" id="IPR016067">
    <property type="entry name" value="S-AdoMet_deCO2ase_core"/>
</dbReference>
<evidence type="ECO:0000256" key="3">
    <source>
        <dbReference type="ARBA" id="ARBA00022813"/>
    </source>
</evidence>